<dbReference type="EMBL" id="JACXJA010000003">
    <property type="protein sequence ID" value="MBD2860938.1"/>
    <property type="molecule type" value="Genomic_DNA"/>
</dbReference>
<name>A0A927C420_9BACL</name>
<dbReference type="SUPFAM" id="SSF102588">
    <property type="entry name" value="LmbE-like"/>
    <property type="match status" value="1"/>
</dbReference>
<dbReference type="PANTHER" id="PTHR12993:SF11">
    <property type="entry name" value="N-ACETYLGLUCOSAMINYL-PHOSPHATIDYLINOSITOL DE-N-ACETYLASE"/>
    <property type="match status" value="1"/>
</dbReference>
<accession>A0A927C420</accession>
<evidence type="ECO:0000313" key="1">
    <source>
        <dbReference type="EMBL" id="MBD2860938.1"/>
    </source>
</evidence>
<dbReference type="Pfam" id="PF02585">
    <property type="entry name" value="PIG-L"/>
    <property type="match status" value="1"/>
</dbReference>
<proteinExistence type="predicted"/>
<dbReference type="PANTHER" id="PTHR12993">
    <property type="entry name" value="N-ACETYLGLUCOSAMINYL-PHOSPHATIDYLINOSITOL DE-N-ACETYLASE-RELATED"/>
    <property type="match status" value="1"/>
</dbReference>
<organism evidence="1 2">
    <name type="scientific">Paenibacillus oceani</name>
    <dbReference type="NCBI Taxonomy" id="2772510"/>
    <lineage>
        <taxon>Bacteria</taxon>
        <taxon>Bacillati</taxon>
        <taxon>Bacillota</taxon>
        <taxon>Bacilli</taxon>
        <taxon>Bacillales</taxon>
        <taxon>Paenibacillaceae</taxon>
        <taxon>Paenibacillus</taxon>
    </lineage>
</organism>
<dbReference type="InterPro" id="IPR024078">
    <property type="entry name" value="LmbE-like_dom_sf"/>
</dbReference>
<sequence>MTTTIAWISAHPDDETFTSACTIMEAVRRGVRPMLLCATDGDAGKSGYLPPMTRQELAEKREIELRESCEIMGITSIDLLRHPDGKLSQVPRERLVAEIVDYIGKTGAEVVLTFGEDGMSGHADHIALHHAVREAVVGGKCPSVKKLYYYYNWLIQAPLRPPTVTVDVSPDWKNKAKALLAHESQLLSVERVFGDVRNPGDVPPEPIALERFVLAWKDGVEFPEVQESFLTDGLS</sequence>
<dbReference type="Gene3D" id="3.40.50.10320">
    <property type="entry name" value="LmbE-like"/>
    <property type="match status" value="1"/>
</dbReference>
<dbReference type="RefSeq" id="WP_190924488.1">
    <property type="nucleotide sequence ID" value="NZ_JACXJA010000003.1"/>
</dbReference>
<protein>
    <submittedName>
        <fullName evidence="1">PIG-L family deacetylase</fullName>
    </submittedName>
</protein>
<dbReference type="Proteomes" id="UP000639396">
    <property type="component" value="Unassembled WGS sequence"/>
</dbReference>
<dbReference type="GO" id="GO:0016811">
    <property type="term" value="F:hydrolase activity, acting on carbon-nitrogen (but not peptide) bonds, in linear amides"/>
    <property type="evidence" value="ECO:0007669"/>
    <property type="project" value="TreeGrafter"/>
</dbReference>
<dbReference type="AlphaFoldDB" id="A0A927C420"/>
<gene>
    <name evidence="1" type="ORF">IDH45_02920</name>
</gene>
<reference evidence="1" key="1">
    <citation type="submission" date="2020-09" db="EMBL/GenBank/DDBJ databases">
        <title>A novel bacterium of genus Paenibacillus, isolated from South China Sea.</title>
        <authorList>
            <person name="Huang H."/>
            <person name="Mo K."/>
            <person name="Hu Y."/>
        </authorList>
    </citation>
    <scope>NUCLEOTIDE SEQUENCE</scope>
    <source>
        <strain evidence="1">IB182363</strain>
    </source>
</reference>
<comment type="caution">
    <text evidence="1">The sequence shown here is derived from an EMBL/GenBank/DDBJ whole genome shotgun (WGS) entry which is preliminary data.</text>
</comment>
<evidence type="ECO:0000313" key="2">
    <source>
        <dbReference type="Proteomes" id="UP000639396"/>
    </source>
</evidence>
<keyword evidence="2" id="KW-1185">Reference proteome</keyword>
<dbReference type="InterPro" id="IPR003737">
    <property type="entry name" value="GlcNAc_PI_deacetylase-related"/>
</dbReference>